<comment type="caution">
    <text evidence="4">The sequence shown here is derived from an EMBL/GenBank/DDBJ whole genome shotgun (WGS) entry which is preliminary data.</text>
</comment>
<dbReference type="PANTHER" id="PTHR33744">
    <property type="entry name" value="CARBOHYDRATE DIACID REGULATOR"/>
    <property type="match status" value="1"/>
</dbReference>
<feature type="domain" description="CdaR GGDEF-like" evidence="3">
    <location>
        <begin position="177"/>
        <end position="265"/>
    </location>
</feature>
<evidence type="ECO:0000259" key="2">
    <source>
        <dbReference type="Pfam" id="PF13556"/>
    </source>
</evidence>
<dbReference type="Proteomes" id="UP001149140">
    <property type="component" value="Unassembled WGS sequence"/>
</dbReference>
<dbReference type="AlphaFoldDB" id="A0A9X3N4V0"/>
<dbReference type="EMBL" id="JAPDOD010000072">
    <property type="protein sequence ID" value="MDA0166687.1"/>
    <property type="molecule type" value="Genomic_DNA"/>
</dbReference>
<comment type="similarity">
    <text evidence="1">Belongs to the CdaR family.</text>
</comment>
<evidence type="ECO:0000256" key="1">
    <source>
        <dbReference type="ARBA" id="ARBA00006754"/>
    </source>
</evidence>
<keyword evidence="5" id="KW-1185">Reference proteome</keyword>
<accession>A0A9X3N4V0</accession>
<evidence type="ECO:0000313" key="4">
    <source>
        <dbReference type="EMBL" id="MDA0166687.1"/>
    </source>
</evidence>
<dbReference type="Pfam" id="PF13556">
    <property type="entry name" value="HTH_30"/>
    <property type="match status" value="1"/>
</dbReference>
<dbReference type="InterPro" id="IPR042070">
    <property type="entry name" value="PucR_C-HTH_sf"/>
</dbReference>
<dbReference type="RefSeq" id="WP_270045945.1">
    <property type="nucleotide sequence ID" value="NZ_JAPDOD010000072.1"/>
</dbReference>
<evidence type="ECO:0000313" key="5">
    <source>
        <dbReference type="Proteomes" id="UP001149140"/>
    </source>
</evidence>
<dbReference type="Pfam" id="PF17853">
    <property type="entry name" value="GGDEF_2"/>
    <property type="match status" value="1"/>
</dbReference>
<proteinExistence type="inferred from homology"/>
<dbReference type="InterPro" id="IPR041522">
    <property type="entry name" value="CdaR_GGDEF"/>
</dbReference>
<dbReference type="Gene3D" id="1.10.10.2840">
    <property type="entry name" value="PucR C-terminal helix-turn-helix domain"/>
    <property type="match status" value="1"/>
</dbReference>
<organism evidence="4 5">
    <name type="scientific">Solirubrobacter ginsenosidimutans</name>
    <dbReference type="NCBI Taxonomy" id="490573"/>
    <lineage>
        <taxon>Bacteria</taxon>
        <taxon>Bacillati</taxon>
        <taxon>Actinomycetota</taxon>
        <taxon>Thermoleophilia</taxon>
        <taxon>Solirubrobacterales</taxon>
        <taxon>Solirubrobacteraceae</taxon>
        <taxon>Solirubrobacter</taxon>
    </lineage>
</organism>
<reference evidence="4" key="1">
    <citation type="submission" date="2022-10" db="EMBL/GenBank/DDBJ databases">
        <title>The WGS of Solirubrobacter ginsenosidimutans DSM 21036.</title>
        <authorList>
            <person name="Jiang Z."/>
        </authorList>
    </citation>
    <scope>NUCLEOTIDE SEQUENCE</scope>
    <source>
        <strain evidence="4">DSM 21036</strain>
    </source>
</reference>
<dbReference type="InterPro" id="IPR051448">
    <property type="entry name" value="CdaR-like_regulators"/>
</dbReference>
<dbReference type="PANTHER" id="PTHR33744:SF1">
    <property type="entry name" value="DNA-BINDING TRANSCRIPTIONAL ACTIVATOR ADER"/>
    <property type="match status" value="1"/>
</dbReference>
<name>A0A9X3N4V0_9ACTN</name>
<sequence>MEAGLQEIVDALSVRLGRPVLVDDVDLRPLAYSIQFGELDSVRTASILGRTAPDAARDTLFGQGIRSALEPVRIPAFPGIGMEARICIPILRAGRRLGFLWLIEDPPVDDGELRLAREAATEAAGVLQSEADTQLDRRRREQELLSALLSPDTRASAGAAAVLEADHYVPPRPLIVIAGSGSAVSDAIDRFRARVPVKHSLCAEIGGRAVCVVGAQASMRGAQLAETLRSVVPEGTAAHVGEGDAVSELSETRSSYRRALAALRMAEDRGEDLARWDEMRAYRLLTALPPTAYDDIPEGLRKLLSGGHEQLVLTLETYLDHAGDVKSTAAELWLHRTSLYYRLRRIEEVAGVDLNRGEDRLLCHVALRLARLQRSGA</sequence>
<protein>
    <submittedName>
        <fullName evidence="4">Helix-turn-helix domain-containing protein</fullName>
    </submittedName>
</protein>
<evidence type="ECO:0000259" key="3">
    <source>
        <dbReference type="Pfam" id="PF17853"/>
    </source>
</evidence>
<dbReference type="InterPro" id="IPR025736">
    <property type="entry name" value="PucR_C-HTH_dom"/>
</dbReference>
<feature type="domain" description="PucR C-terminal helix-turn-helix" evidence="2">
    <location>
        <begin position="311"/>
        <end position="369"/>
    </location>
</feature>
<gene>
    <name evidence="4" type="ORF">OM076_40875</name>
</gene>